<evidence type="ECO:0000313" key="2">
    <source>
        <dbReference type="EMBL" id="GAA3506341.1"/>
    </source>
</evidence>
<keyword evidence="3" id="KW-1185">Reference proteome</keyword>
<sequence length="93" mass="10037">MSSLFLSGAGGVGVRAQKAHGQRMGALPTERLRPVGRSGNIRSRRFRTGRGAFAPFDGARDRPQSRSGSRVVRPRQATESSIGASISWKPMRS</sequence>
<reference evidence="3" key="1">
    <citation type="journal article" date="2019" name="Int. J. Syst. Evol. Microbiol.">
        <title>The Global Catalogue of Microorganisms (GCM) 10K type strain sequencing project: providing services to taxonomists for standard genome sequencing and annotation.</title>
        <authorList>
            <consortium name="The Broad Institute Genomics Platform"/>
            <consortium name="The Broad Institute Genome Sequencing Center for Infectious Disease"/>
            <person name="Wu L."/>
            <person name="Ma J."/>
        </authorList>
    </citation>
    <scope>NUCLEOTIDE SEQUENCE [LARGE SCALE GENOMIC DNA]</scope>
    <source>
        <strain evidence="3">JCM 4816</strain>
    </source>
</reference>
<evidence type="ECO:0000256" key="1">
    <source>
        <dbReference type="SAM" id="MobiDB-lite"/>
    </source>
</evidence>
<dbReference type="Proteomes" id="UP001501455">
    <property type="component" value="Unassembled WGS sequence"/>
</dbReference>
<accession>A0ABP6UIT8</accession>
<evidence type="ECO:0000313" key="3">
    <source>
        <dbReference type="Proteomes" id="UP001501455"/>
    </source>
</evidence>
<comment type="caution">
    <text evidence="2">The sequence shown here is derived from an EMBL/GenBank/DDBJ whole genome shotgun (WGS) entry which is preliminary data.</text>
</comment>
<feature type="region of interest" description="Disordered" evidence="1">
    <location>
        <begin position="1"/>
        <end position="93"/>
    </location>
</feature>
<proteinExistence type="predicted"/>
<gene>
    <name evidence="2" type="ORF">GCM10019016_134560</name>
</gene>
<dbReference type="EMBL" id="BAAAXF010000090">
    <property type="protein sequence ID" value="GAA3506341.1"/>
    <property type="molecule type" value="Genomic_DNA"/>
</dbReference>
<organism evidence="2 3">
    <name type="scientific">Streptomyces prasinosporus</name>
    <dbReference type="NCBI Taxonomy" id="68256"/>
    <lineage>
        <taxon>Bacteria</taxon>
        <taxon>Bacillati</taxon>
        <taxon>Actinomycetota</taxon>
        <taxon>Actinomycetes</taxon>
        <taxon>Kitasatosporales</taxon>
        <taxon>Streptomycetaceae</taxon>
        <taxon>Streptomyces</taxon>
        <taxon>Streptomyces albogriseolus group</taxon>
    </lineage>
</organism>
<protein>
    <submittedName>
        <fullName evidence="2">Uncharacterized protein</fullName>
    </submittedName>
</protein>
<name>A0ABP6UIT8_9ACTN</name>